<dbReference type="Pfam" id="PF00528">
    <property type="entry name" value="BPD_transp_1"/>
    <property type="match status" value="1"/>
</dbReference>
<evidence type="ECO:0000256" key="5">
    <source>
        <dbReference type="ARBA" id="ARBA00022989"/>
    </source>
</evidence>
<feature type="transmembrane region" description="Helical" evidence="7">
    <location>
        <begin position="213"/>
        <end position="238"/>
    </location>
</feature>
<evidence type="ECO:0000313" key="9">
    <source>
        <dbReference type="EMBL" id="RST74330.1"/>
    </source>
</evidence>
<evidence type="ECO:0000256" key="4">
    <source>
        <dbReference type="ARBA" id="ARBA00022692"/>
    </source>
</evidence>
<sequence length="295" mass="32325">MELQSQPPAQVLNELDKKRSIWRSPFFKNKLSVVAGIIIIMIIMISLLAPLIAPFDPNVQDLDKSLEPASAAHWFGTDMQGRDILSRIIYGTRTTLLGALLVVIFSVVIGVPLGLVSGYFGGKIDNLINRVWDVILAFPTILLAFIIVATFGRGFENAVIALGIVYVPMIARLVRSVTLVERQQSYVDAAQSLGFSHARVIFRHILPNCISPIIVQVTIDFAYAIIDLAALSFLGLGVQPPTADWGYMLSEGREYLLVSPNVALASGFAIMITVISFNLFGDGLQSVLDPKQRKQ</sequence>
<evidence type="ECO:0000256" key="3">
    <source>
        <dbReference type="ARBA" id="ARBA00022475"/>
    </source>
</evidence>
<gene>
    <name evidence="9" type="ORF">D4T97_011710</name>
</gene>
<comment type="caution">
    <text evidence="9">The sequence shown here is derived from an EMBL/GenBank/DDBJ whole genome shotgun (WGS) entry which is preliminary data.</text>
</comment>
<dbReference type="InterPro" id="IPR035906">
    <property type="entry name" value="MetI-like_sf"/>
</dbReference>
<dbReference type="AlphaFoldDB" id="A0A429XZW6"/>
<dbReference type="Proteomes" id="UP000287156">
    <property type="component" value="Unassembled WGS sequence"/>
</dbReference>
<dbReference type="GO" id="GO:0005886">
    <property type="term" value="C:plasma membrane"/>
    <property type="evidence" value="ECO:0007669"/>
    <property type="project" value="UniProtKB-SubCell"/>
</dbReference>
<protein>
    <submittedName>
        <fullName evidence="9">ABC transporter permease</fullName>
    </submittedName>
</protein>
<keyword evidence="6 7" id="KW-0472">Membrane</keyword>
<evidence type="ECO:0000259" key="8">
    <source>
        <dbReference type="PROSITE" id="PS50928"/>
    </source>
</evidence>
<reference evidence="9" key="1">
    <citation type="submission" date="2018-12" db="EMBL/GenBank/DDBJ databases">
        <authorList>
            <person name="Sun L."/>
            <person name="Chen Z."/>
        </authorList>
    </citation>
    <scope>NUCLEOTIDE SEQUENCE [LARGE SCALE GENOMIC DNA]</scope>
    <source>
        <strain evidence="9">3-2-2</strain>
    </source>
</reference>
<dbReference type="Pfam" id="PF12911">
    <property type="entry name" value="OppC_N"/>
    <property type="match status" value="1"/>
</dbReference>
<evidence type="ECO:0000256" key="6">
    <source>
        <dbReference type="ARBA" id="ARBA00023136"/>
    </source>
</evidence>
<keyword evidence="5 7" id="KW-1133">Transmembrane helix</keyword>
<dbReference type="PANTHER" id="PTHR43386:SF25">
    <property type="entry name" value="PEPTIDE ABC TRANSPORTER PERMEASE PROTEIN"/>
    <property type="match status" value="1"/>
</dbReference>
<keyword evidence="3" id="KW-1003">Cell membrane</keyword>
<proteinExistence type="inferred from homology"/>
<evidence type="ECO:0000256" key="1">
    <source>
        <dbReference type="ARBA" id="ARBA00004651"/>
    </source>
</evidence>
<keyword evidence="2 7" id="KW-0813">Transport</keyword>
<feature type="transmembrane region" description="Helical" evidence="7">
    <location>
        <begin position="96"/>
        <end position="119"/>
    </location>
</feature>
<dbReference type="EMBL" id="QYTV02000004">
    <property type="protein sequence ID" value="RST74330.1"/>
    <property type="molecule type" value="Genomic_DNA"/>
</dbReference>
<dbReference type="PROSITE" id="PS50928">
    <property type="entry name" value="ABC_TM1"/>
    <property type="match status" value="1"/>
</dbReference>
<comment type="subcellular location">
    <subcellularLocation>
        <location evidence="1 7">Cell membrane</location>
        <topology evidence="1 7">Multi-pass membrane protein</topology>
    </subcellularLocation>
</comment>
<feature type="transmembrane region" description="Helical" evidence="7">
    <location>
        <begin position="258"/>
        <end position="281"/>
    </location>
</feature>
<dbReference type="InterPro" id="IPR000515">
    <property type="entry name" value="MetI-like"/>
</dbReference>
<dbReference type="InterPro" id="IPR025966">
    <property type="entry name" value="OppC_N"/>
</dbReference>
<comment type="similarity">
    <text evidence="7">Belongs to the binding-protein-dependent transport system permease family.</text>
</comment>
<feature type="transmembrane region" description="Helical" evidence="7">
    <location>
        <begin position="31"/>
        <end position="53"/>
    </location>
</feature>
<feature type="transmembrane region" description="Helical" evidence="7">
    <location>
        <begin position="131"/>
        <end position="152"/>
    </location>
</feature>
<feature type="domain" description="ABC transmembrane type-1" evidence="8">
    <location>
        <begin position="92"/>
        <end position="281"/>
    </location>
</feature>
<evidence type="ECO:0000256" key="7">
    <source>
        <dbReference type="RuleBase" id="RU363032"/>
    </source>
</evidence>
<dbReference type="PANTHER" id="PTHR43386">
    <property type="entry name" value="OLIGOPEPTIDE TRANSPORT SYSTEM PERMEASE PROTEIN APPC"/>
    <property type="match status" value="1"/>
</dbReference>
<dbReference type="CDD" id="cd06261">
    <property type="entry name" value="TM_PBP2"/>
    <property type="match status" value="1"/>
</dbReference>
<accession>A0A429XZW6</accession>
<dbReference type="InterPro" id="IPR050366">
    <property type="entry name" value="BP-dependent_transpt_permease"/>
</dbReference>
<dbReference type="RefSeq" id="WP_126050886.1">
    <property type="nucleotide sequence ID" value="NZ_QYTV02000004.1"/>
</dbReference>
<dbReference type="OrthoDB" id="9797472at2"/>
<dbReference type="GO" id="GO:0055085">
    <property type="term" value="P:transmembrane transport"/>
    <property type="evidence" value="ECO:0007669"/>
    <property type="project" value="InterPro"/>
</dbReference>
<evidence type="ECO:0000256" key="2">
    <source>
        <dbReference type="ARBA" id="ARBA00022448"/>
    </source>
</evidence>
<organism evidence="9 10">
    <name type="scientific">Siminovitchia acidinfaciens</name>
    <dbReference type="NCBI Taxonomy" id="2321395"/>
    <lineage>
        <taxon>Bacteria</taxon>
        <taxon>Bacillati</taxon>
        <taxon>Bacillota</taxon>
        <taxon>Bacilli</taxon>
        <taxon>Bacillales</taxon>
        <taxon>Bacillaceae</taxon>
        <taxon>Siminovitchia</taxon>
    </lineage>
</organism>
<feature type="transmembrane region" description="Helical" evidence="7">
    <location>
        <begin position="158"/>
        <end position="174"/>
    </location>
</feature>
<name>A0A429XZW6_9BACI</name>
<evidence type="ECO:0000313" key="10">
    <source>
        <dbReference type="Proteomes" id="UP000287156"/>
    </source>
</evidence>
<keyword evidence="10" id="KW-1185">Reference proteome</keyword>
<dbReference type="Gene3D" id="1.10.3720.10">
    <property type="entry name" value="MetI-like"/>
    <property type="match status" value="1"/>
</dbReference>
<keyword evidence="4 7" id="KW-0812">Transmembrane</keyword>
<dbReference type="SUPFAM" id="SSF161098">
    <property type="entry name" value="MetI-like"/>
    <property type="match status" value="1"/>
</dbReference>